<dbReference type="CDD" id="cd22929">
    <property type="entry name" value="HFD_POLE4-like"/>
    <property type="match status" value="1"/>
</dbReference>
<keyword evidence="2" id="KW-0539">Nucleus</keyword>
<accession>A0AA88XL02</accession>
<dbReference type="PANTHER" id="PTHR10252">
    <property type="entry name" value="HISTONE-LIKE TRANSCRIPTION FACTOR CCAAT-RELATED"/>
    <property type="match status" value="1"/>
</dbReference>
<dbReference type="InterPro" id="IPR050568">
    <property type="entry name" value="Transcr_DNA_Rep_Reg"/>
</dbReference>
<keyword evidence="6" id="KW-1185">Reference proteome</keyword>
<dbReference type="GO" id="GO:0046982">
    <property type="term" value="F:protein heterodimerization activity"/>
    <property type="evidence" value="ECO:0007669"/>
    <property type="project" value="InterPro"/>
</dbReference>
<evidence type="ECO:0000256" key="3">
    <source>
        <dbReference type="SAM" id="MobiDB-lite"/>
    </source>
</evidence>
<feature type="region of interest" description="Disordered" evidence="3">
    <location>
        <begin position="88"/>
        <end position="119"/>
    </location>
</feature>
<organism evidence="5 6">
    <name type="scientific">Escallonia herrerae</name>
    <dbReference type="NCBI Taxonomy" id="1293975"/>
    <lineage>
        <taxon>Eukaryota</taxon>
        <taxon>Viridiplantae</taxon>
        <taxon>Streptophyta</taxon>
        <taxon>Embryophyta</taxon>
        <taxon>Tracheophyta</taxon>
        <taxon>Spermatophyta</taxon>
        <taxon>Magnoliopsida</taxon>
        <taxon>eudicotyledons</taxon>
        <taxon>Gunneridae</taxon>
        <taxon>Pentapetalae</taxon>
        <taxon>asterids</taxon>
        <taxon>campanulids</taxon>
        <taxon>Escalloniales</taxon>
        <taxon>Escalloniaceae</taxon>
        <taxon>Escallonia</taxon>
    </lineage>
</organism>
<proteinExistence type="predicted"/>
<dbReference type="AlphaFoldDB" id="A0AA88XL02"/>
<dbReference type="Pfam" id="PF00808">
    <property type="entry name" value="CBFD_NFYB_HMF"/>
    <property type="match status" value="1"/>
</dbReference>
<dbReference type="InterPro" id="IPR009072">
    <property type="entry name" value="Histone-fold"/>
</dbReference>
<comment type="subcellular location">
    <subcellularLocation>
        <location evidence="1">Nucleus</location>
    </subcellularLocation>
</comment>
<dbReference type="InterPro" id="IPR003958">
    <property type="entry name" value="CBFA_NFYB_domain"/>
</dbReference>
<sequence length="189" mass="21749">MAEEEENQTGTHQPAFPASRVKKIMKLDEDINKVTSEAIYLVSRAAELFTEFLAEKSAQVAVEKKRRTVRLDHLRVAVRRHQPTSDFLLDSLPVPSQPSDRQSADRARSRLDNKPAPAGTRRIDHFFRKVSCTVEDEQQIKYVSQFCNFPDLFYLMNFLHTVICTYRTQYRGDKGLENVEITDAVSSVR</sequence>
<name>A0AA88XL02_9ASTE</name>
<evidence type="ECO:0000313" key="6">
    <source>
        <dbReference type="Proteomes" id="UP001188597"/>
    </source>
</evidence>
<evidence type="ECO:0000259" key="4">
    <source>
        <dbReference type="Pfam" id="PF00808"/>
    </source>
</evidence>
<dbReference type="GO" id="GO:0006355">
    <property type="term" value="P:regulation of DNA-templated transcription"/>
    <property type="evidence" value="ECO:0007669"/>
    <property type="project" value="TreeGrafter"/>
</dbReference>
<dbReference type="Proteomes" id="UP001188597">
    <property type="component" value="Unassembled WGS sequence"/>
</dbReference>
<gene>
    <name evidence="5" type="ORF">RJ639_029194</name>
</gene>
<reference evidence="5" key="1">
    <citation type="submission" date="2022-12" db="EMBL/GenBank/DDBJ databases">
        <title>Draft genome assemblies for two species of Escallonia (Escalloniales).</title>
        <authorList>
            <person name="Chanderbali A."/>
            <person name="Dervinis C."/>
            <person name="Anghel I."/>
            <person name="Soltis D."/>
            <person name="Soltis P."/>
            <person name="Zapata F."/>
        </authorList>
    </citation>
    <scope>NUCLEOTIDE SEQUENCE</scope>
    <source>
        <strain evidence="5">UCBG64.0493</strain>
        <tissue evidence="5">Leaf</tissue>
    </source>
</reference>
<protein>
    <recommendedName>
        <fullName evidence="4">Transcription factor CBF/NF-Y/archaeal histone domain-containing protein</fullName>
    </recommendedName>
</protein>
<dbReference type="Gene3D" id="1.10.20.10">
    <property type="entry name" value="Histone, subunit A"/>
    <property type="match status" value="1"/>
</dbReference>
<dbReference type="GO" id="GO:0000976">
    <property type="term" value="F:transcription cis-regulatory region binding"/>
    <property type="evidence" value="ECO:0007669"/>
    <property type="project" value="TreeGrafter"/>
</dbReference>
<dbReference type="GO" id="GO:0005634">
    <property type="term" value="C:nucleus"/>
    <property type="evidence" value="ECO:0007669"/>
    <property type="project" value="UniProtKB-SubCell"/>
</dbReference>
<evidence type="ECO:0000256" key="2">
    <source>
        <dbReference type="ARBA" id="ARBA00023242"/>
    </source>
</evidence>
<evidence type="ECO:0000313" key="5">
    <source>
        <dbReference type="EMBL" id="KAK3040850.1"/>
    </source>
</evidence>
<evidence type="ECO:0000256" key="1">
    <source>
        <dbReference type="ARBA" id="ARBA00004123"/>
    </source>
</evidence>
<dbReference type="PANTHER" id="PTHR10252:SF54">
    <property type="entry name" value="CHROMATIN ACCESSIBILITY COMPLEX PROTEIN 1"/>
    <property type="match status" value="1"/>
</dbReference>
<dbReference type="SUPFAM" id="SSF47113">
    <property type="entry name" value="Histone-fold"/>
    <property type="match status" value="1"/>
</dbReference>
<feature type="domain" description="Transcription factor CBF/NF-Y/archaeal histone" evidence="4">
    <location>
        <begin position="16"/>
        <end position="78"/>
    </location>
</feature>
<feature type="compositionally biased region" description="Basic and acidic residues" evidence="3">
    <location>
        <begin position="102"/>
        <end position="113"/>
    </location>
</feature>
<comment type="caution">
    <text evidence="5">The sequence shown here is derived from an EMBL/GenBank/DDBJ whole genome shotgun (WGS) entry which is preliminary data.</text>
</comment>
<dbReference type="EMBL" id="JAVXUP010000047">
    <property type="protein sequence ID" value="KAK3040850.1"/>
    <property type="molecule type" value="Genomic_DNA"/>
</dbReference>